<name>A0ABQ1XI70_9MICC</name>
<dbReference type="Gene3D" id="3.90.1140.10">
    <property type="entry name" value="Cyclic phosphodiesterase"/>
    <property type="match status" value="1"/>
</dbReference>
<evidence type="ECO:0008006" key="3">
    <source>
        <dbReference type="Google" id="ProtNLM"/>
    </source>
</evidence>
<reference evidence="2" key="1">
    <citation type="journal article" date="2019" name="Int. J. Syst. Evol. Microbiol.">
        <title>The Global Catalogue of Microorganisms (GCM) 10K type strain sequencing project: providing services to taxonomists for standard genome sequencing and annotation.</title>
        <authorList>
            <consortium name="The Broad Institute Genomics Platform"/>
            <consortium name="The Broad Institute Genome Sequencing Center for Infectious Disease"/>
            <person name="Wu L."/>
            <person name="Ma J."/>
        </authorList>
    </citation>
    <scope>NUCLEOTIDE SEQUENCE [LARGE SCALE GENOMIC DNA]</scope>
    <source>
        <strain evidence="2">CGMCC 1.1927</strain>
    </source>
</reference>
<comment type="caution">
    <text evidence="1">The sequence shown here is derived from an EMBL/GenBank/DDBJ whole genome shotgun (WGS) entry which is preliminary data.</text>
</comment>
<evidence type="ECO:0000313" key="2">
    <source>
        <dbReference type="Proteomes" id="UP000596938"/>
    </source>
</evidence>
<keyword evidence="2" id="KW-1185">Reference proteome</keyword>
<dbReference type="Proteomes" id="UP000596938">
    <property type="component" value="Unassembled WGS sequence"/>
</dbReference>
<evidence type="ECO:0000313" key="1">
    <source>
        <dbReference type="EMBL" id="GGG94236.1"/>
    </source>
</evidence>
<sequence>MQSIELTFGDSTDSAIRADWARLAEAGIPSLAGHTSPSNSPHITLAAGADMNLPDYLQDPWQRLPLDISFSGVHIFPARTGMYVLARSVVVTRQLLELHRLLHEGISGALPLTLPDAWTPHVTLARRVPAHQLGTAMDLLDLRLAGRCTEARLWDSNTRTLASLSNPS</sequence>
<protein>
    <recommendedName>
        <fullName evidence="3">2'-5' RNA ligase superfamily protein</fullName>
    </recommendedName>
</protein>
<organism evidence="1 2">
    <name type="scientific">Pseudarthrobacter polychromogenes</name>
    <dbReference type="NCBI Taxonomy" id="1676"/>
    <lineage>
        <taxon>Bacteria</taxon>
        <taxon>Bacillati</taxon>
        <taxon>Actinomycetota</taxon>
        <taxon>Actinomycetes</taxon>
        <taxon>Micrococcales</taxon>
        <taxon>Micrococcaceae</taxon>
        <taxon>Pseudarthrobacter</taxon>
    </lineage>
</organism>
<dbReference type="Pfam" id="PF13563">
    <property type="entry name" value="2_5_RNA_ligase2"/>
    <property type="match status" value="1"/>
</dbReference>
<dbReference type="EMBL" id="BMKU01000004">
    <property type="protein sequence ID" value="GGG94236.1"/>
    <property type="molecule type" value="Genomic_DNA"/>
</dbReference>
<proteinExistence type="predicted"/>
<dbReference type="RefSeq" id="WP_188810018.1">
    <property type="nucleotide sequence ID" value="NZ_BAAAWV010000001.1"/>
</dbReference>
<gene>
    <name evidence="1" type="ORF">GCM10011577_16430</name>
</gene>
<dbReference type="InterPro" id="IPR009097">
    <property type="entry name" value="Cyclic_Pdiesterase"/>
</dbReference>
<accession>A0ABQ1XI70</accession>
<dbReference type="SUPFAM" id="SSF55144">
    <property type="entry name" value="LigT-like"/>
    <property type="match status" value="1"/>
</dbReference>